<dbReference type="Proteomes" id="UP000597444">
    <property type="component" value="Unassembled WGS sequence"/>
</dbReference>
<dbReference type="GO" id="GO:0006825">
    <property type="term" value="P:copper ion transport"/>
    <property type="evidence" value="ECO:0007669"/>
    <property type="project" value="InterPro"/>
</dbReference>
<accession>A0A8J3N1W5</accession>
<evidence type="ECO:0000259" key="1">
    <source>
        <dbReference type="PROSITE" id="PS50846"/>
    </source>
</evidence>
<dbReference type="SUPFAM" id="SSF55008">
    <property type="entry name" value="HMA, heavy metal-associated domain"/>
    <property type="match status" value="1"/>
</dbReference>
<sequence>MAETQEIVLSVPDVSCEHCVKTINGSLGALKGVEAVSTDISAKTVQLRYDPSSVSLAQIEDTLDDVGYTVAK</sequence>
<dbReference type="InterPro" id="IPR036163">
    <property type="entry name" value="HMA_dom_sf"/>
</dbReference>
<dbReference type="PROSITE" id="PS50846">
    <property type="entry name" value="HMA_2"/>
    <property type="match status" value="1"/>
</dbReference>
<dbReference type="Pfam" id="PF00403">
    <property type="entry name" value="HMA"/>
    <property type="match status" value="1"/>
</dbReference>
<evidence type="ECO:0000313" key="2">
    <source>
        <dbReference type="EMBL" id="GHO94672.1"/>
    </source>
</evidence>
<dbReference type="CDD" id="cd00371">
    <property type="entry name" value="HMA"/>
    <property type="match status" value="1"/>
</dbReference>
<dbReference type="RefSeq" id="WP_220205386.1">
    <property type="nucleotide sequence ID" value="NZ_BNJK01000001.1"/>
</dbReference>
<dbReference type="AlphaFoldDB" id="A0A8J3N1W5"/>
<dbReference type="InterPro" id="IPR006121">
    <property type="entry name" value="HMA_dom"/>
</dbReference>
<dbReference type="GO" id="GO:0005507">
    <property type="term" value="F:copper ion binding"/>
    <property type="evidence" value="ECO:0007669"/>
    <property type="project" value="InterPro"/>
</dbReference>
<reference evidence="2" key="1">
    <citation type="submission" date="2020-10" db="EMBL/GenBank/DDBJ databases">
        <title>Taxonomic study of unclassified bacteria belonging to the class Ktedonobacteria.</title>
        <authorList>
            <person name="Yabe S."/>
            <person name="Wang C.M."/>
            <person name="Zheng Y."/>
            <person name="Sakai Y."/>
            <person name="Cavaletti L."/>
            <person name="Monciardini P."/>
            <person name="Donadio S."/>
        </authorList>
    </citation>
    <scope>NUCLEOTIDE SEQUENCE</scope>
    <source>
        <strain evidence="2">ID150040</strain>
    </source>
</reference>
<comment type="caution">
    <text evidence="2">The sequence shown here is derived from an EMBL/GenBank/DDBJ whole genome shotgun (WGS) entry which is preliminary data.</text>
</comment>
<protein>
    <submittedName>
        <fullName evidence="2">Copper chaperone CopZ</fullName>
    </submittedName>
</protein>
<organism evidence="2 3">
    <name type="scientific">Reticulibacter mediterranei</name>
    <dbReference type="NCBI Taxonomy" id="2778369"/>
    <lineage>
        <taxon>Bacteria</taxon>
        <taxon>Bacillati</taxon>
        <taxon>Chloroflexota</taxon>
        <taxon>Ktedonobacteria</taxon>
        <taxon>Ktedonobacterales</taxon>
        <taxon>Reticulibacteraceae</taxon>
        <taxon>Reticulibacter</taxon>
    </lineage>
</organism>
<dbReference type="PRINTS" id="PR00944">
    <property type="entry name" value="CUEXPORT"/>
</dbReference>
<dbReference type="Gene3D" id="3.30.70.100">
    <property type="match status" value="1"/>
</dbReference>
<name>A0A8J3N1W5_9CHLR</name>
<keyword evidence="3" id="KW-1185">Reference proteome</keyword>
<proteinExistence type="predicted"/>
<dbReference type="EMBL" id="BNJK01000001">
    <property type="protein sequence ID" value="GHO94672.1"/>
    <property type="molecule type" value="Genomic_DNA"/>
</dbReference>
<feature type="domain" description="HMA" evidence="1">
    <location>
        <begin position="5"/>
        <end position="71"/>
    </location>
</feature>
<gene>
    <name evidence="2" type="primary">copZ</name>
    <name evidence="2" type="ORF">KSF_047200</name>
</gene>
<evidence type="ECO:0000313" key="3">
    <source>
        <dbReference type="Proteomes" id="UP000597444"/>
    </source>
</evidence>
<dbReference type="InterPro" id="IPR000428">
    <property type="entry name" value="Cu-bd"/>
</dbReference>